<evidence type="ECO:0000256" key="1">
    <source>
        <dbReference type="SAM" id="Phobius"/>
    </source>
</evidence>
<feature type="transmembrane region" description="Helical" evidence="1">
    <location>
        <begin position="20"/>
        <end position="44"/>
    </location>
</feature>
<organism evidence="2 3">
    <name type="scientific">Dictyocaulus viviparus</name>
    <name type="common">Bovine lungworm</name>
    <dbReference type="NCBI Taxonomy" id="29172"/>
    <lineage>
        <taxon>Eukaryota</taxon>
        <taxon>Metazoa</taxon>
        <taxon>Ecdysozoa</taxon>
        <taxon>Nematoda</taxon>
        <taxon>Chromadorea</taxon>
        <taxon>Rhabditida</taxon>
        <taxon>Rhabditina</taxon>
        <taxon>Rhabditomorpha</taxon>
        <taxon>Strongyloidea</taxon>
        <taxon>Metastrongylidae</taxon>
        <taxon>Dictyocaulus</taxon>
    </lineage>
</organism>
<gene>
    <name evidence="2" type="ORF">DICVIV_10409</name>
</gene>
<keyword evidence="1" id="KW-0472">Membrane</keyword>
<evidence type="ECO:0000313" key="3">
    <source>
        <dbReference type="Proteomes" id="UP000053766"/>
    </source>
</evidence>
<reference evidence="2 3" key="1">
    <citation type="submission" date="2013-11" db="EMBL/GenBank/DDBJ databases">
        <title>Draft genome of the bovine lungworm Dictyocaulus viviparus.</title>
        <authorList>
            <person name="Mitreva M."/>
        </authorList>
    </citation>
    <scope>NUCLEOTIDE SEQUENCE [LARGE SCALE GENOMIC DNA]</scope>
    <source>
        <strain evidence="2 3">HannoverDv2000</strain>
    </source>
</reference>
<proteinExistence type="predicted"/>
<reference evidence="3" key="2">
    <citation type="journal article" date="2016" name="Sci. Rep.">
        <title>Dictyocaulus viviparus genome, variome and transcriptome elucidate lungworm biology and support future intervention.</title>
        <authorList>
            <person name="McNulty S.N."/>
            <person name="Strube C."/>
            <person name="Rosa B.A."/>
            <person name="Martin J.C."/>
            <person name="Tyagi R."/>
            <person name="Choi Y.J."/>
            <person name="Wang Q."/>
            <person name="Hallsworth Pepin K."/>
            <person name="Zhang X."/>
            <person name="Ozersky P."/>
            <person name="Wilson R.K."/>
            <person name="Sternberg P.W."/>
            <person name="Gasser R.B."/>
            <person name="Mitreva M."/>
        </authorList>
    </citation>
    <scope>NUCLEOTIDE SEQUENCE [LARGE SCALE GENOMIC DNA]</scope>
    <source>
        <strain evidence="3">HannoverDv2000</strain>
    </source>
</reference>
<evidence type="ECO:0000313" key="2">
    <source>
        <dbReference type="EMBL" id="KJH43577.1"/>
    </source>
</evidence>
<dbReference type="EMBL" id="KN716546">
    <property type="protein sequence ID" value="KJH43577.1"/>
    <property type="molecule type" value="Genomic_DNA"/>
</dbReference>
<keyword evidence="3" id="KW-1185">Reference proteome</keyword>
<name>A0A0D8XIJ7_DICVI</name>
<protein>
    <submittedName>
        <fullName evidence="2">Uncharacterized protein</fullName>
    </submittedName>
</protein>
<sequence>MFGKKMDLQSMWQILFDMFTFTISNTCFAISAAILYVICAILCFIAIRRVDPCTQLLLMGFSAVALLISCAIFLESAITLNNTCRTDHCDEQKHIIHSILVIISLSESLVCISTLFVCFRSLRGAVAVDKAQSPYSTLIIGDYTLLHRPAKTFHPRSYQLRRISEQSF</sequence>
<feature type="transmembrane region" description="Helical" evidence="1">
    <location>
        <begin position="94"/>
        <end position="119"/>
    </location>
</feature>
<accession>A0A0D8XIJ7</accession>
<feature type="transmembrane region" description="Helical" evidence="1">
    <location>
        <begin position="56"/>
        <end position="74"/>
    </location>
</feature>
<keyword evidence="1" id="KW-0812">Transmembrane</keyword>
<keyword evidence="1" id="KW-1133">Transmembrane helix</keyword>
<dbReference type="OrthoDB" id="5850978at2759"/>
<dbReference type="AlphaFoldDB" id="A0A0D8XIJ7"/>
<dbReference type="Proteomes" id="UP000053766">
    <property type="component" value="Unassembled WGS sequence"/>
</dbReference>